<evidence type="ECO:0000313" key="3">
    <source>
        <dbReference type="Proteomes" id="UP000276901"/>
    </source>
</evidence>
<dbReference type="SFLD" id="SFLDG01129">
    <property type="entry name" value="C1.5:_HAD__Beta-PGM__Phosphata"/>
    <property type="match status" value="1"/>
</dbReference>
<dbReference type="AlphaFoldDB" id="A0AAE7C236"/>
<dbReference type="PRINTS" id="PR00413">
    <property type="entry name" value="HADHALOGNASE"/>
</dbReference>
<dbReference type="InterPro" id="IPR023198">
    <property type="entry name" value="PGP-like_dom2"/>
</dbReference>
<sequence length="227" mass="25897">MKYQWILFDADETLFSFNSYFGLKAMLKRYEIDFTAEDYETFQAVNKPLWVAYQNKEITAEGLQRTRFEKLSHQTGQDPLVLNQELMAEMALLSLPLDNVREMLQALYGKVKLAIVTNGFNALQQKRLENTETAHFFEFITVSENVGAAKPEPKIFEHAFGQMSDFDKKRVLMVGDTLSSDVQGGINVGIDTCWFNPHALPNETTIQPTYEIRSILELVKIASGQIP</sequence>
<name>A0AAE7C236_9PAST</name>
<dbReference type="SUPFAM" id="SSF56784">
    <property type="entry name" value="HAD-like"/>
    <property type="match status" value="1"/>
</dbReference>
<dbReference type="Proteomes" id="UP000276901">
    <property type="component" value="Unassembled WGS sequence"/>
</dbReference>
<proteinExistence type="predicted"/>
<dbReference type="PANTHER" id="PTHR47478">
    <property type="match status" value="1"/>
</dbReference>
<dbReference type="KEGG" id="fcl:A4G17_05570"/>
<dbReference type="PANTHER" id="PTHR47478:SF1">
    <property type="entry name" value="PYRIMIDINE 5'-NUCLEOTIDASE YJJG"/>
    <property type="match status" value="1"/>
</dbReference>
<dbReference type="InterPro" id="IPR052550">
    <property type="entry name" value="Pyrimidine_5'-ntase_YjjG"/>
</dbReference>
<keyword evidence="2" id="KW-0378">Hydrolase</keyword>
<dbReference type="Pfam" id="PF00702">
    <property type="entry name" value="Hydrolase"/>
    <property type="match status" value="1"/>
</dbReference>
<dbReference type="InterPro" id="IPR023214">
    <property type="entry name" value="HAD_sf"/>
</dbReference>
<dbReference type="InterPro" id="IPR036412">
    <property type="entry name" value="HAD-like_sf"/>
</dbReference>
<evidence type="ECO:0000313" key="1">
    <source>
        <dbReference type="EMBL" id="QIM64936.1"/>
    </source>
</evidence>
<dbReference type="NCBIfam" id="NF006976">
    <property type="entry name" value="PRK09449.1"/>
    <property type="match status" value="1"/>
</dbReference>
<dbReference type="GO" id="GO:0008253">
    <property type="term" value="F:5'-nucleotidase activity"/>
    <property type="evidence" value="ECO:0007669"/>
    <property type="project" value="InterPro"/>
</dbReference>
<dbReference type="Proteomes" id="UP000502287">
    <property type="component" value="Chromosome"/>
</dbReference>
<dbReference type="Gene3D" id="1.10.150.240">
    <property type="entry name" value="Putative phosphatase, domain 2"/>
    <property type="match status" value="1"/>
</dbReference>
<keyword evidence="3" id="KW-1185">Reference proteome</keyword>
<dbReference type="EMBL" id="RKQT01000001">
    <property type="protein sequence ID" value="RPE96660.1"/>
    <property type="molecule type" value="Genomic_DNA"/>
</dbReference>
<organism evidence="1 4">
    <name type="scientific">Frederiksenia canicola</name>
    <dbReference type="NCBI Taxonomy" id="123824"/>
    <lineage>
        <taxon>Bacteria</taxon>
        <taxon>Pseudomonadati</taxon>
        <taxon>Pseudomonadota</taxon>
        <taxon>Gammaproteobacteria</taxon>
        <taxon>Pasteurellales</taxon>
        <taxon>Pasteurellaceae</taxon>
        <taxon>Frederiksenia</taxon>
    </lineage>
</organism>
<dbReference type="RefSeq" id="WP_123956603.1">
    <property type="nucleotide sequence ID" value="NZ_CP015029.1"/>
</dbReference>
<evidence type="ECO:0000313" key="2">
    <source>
        <dbReference type="EMBL" id="RPE96660.1"/>
    </source>
</evidence>
<accession>A0AAE7C236</accession>
<gene>
    <name evidence="1" type="ORF">A4G17_05570</name>
    <name evidence="2" type="ORF">EDC49_1056</name>
</gene>
<evidence type="ECO:0000313" key="4">
    <source>
        <dbReference type="Proteomes" id="UP000502287"/>
    </source>
</evidence>
<reference evidence="1 4" key="1">
    <citation type="submission" date="2016-03" db="EMBL/GenBank/DDBJ databases">
        <authorList>
            <person name="Hansen M.J."/>
            <person name="Bojesen A.M."/>
            <person name="Planet P."/>
        </authorList>
    </citation>
    <scope>NUCLEOTIDE SEQUENCE [LARGE SCALE GENOMIC DNA]</scope>
    <source>
        <strain evidence="1 4">HPA 21</strain>
    </source>
</reference>
<dbReference type="EMBL" id="CP015029">
    <property type="protein sequence ID" value="QIM64936.1"/>
    <property type="molecule type" value="Genomic_DNA"/>
</dbReference>
<dbReference type="NCBIfam" id="TIGR01549">
    <property type="entry name" value="HAD-SF-IA-v1"/>
    <property type="match status" value="1"/>
</dbReference>
<dbReference type="InterPro" id="IPR011951">
    <property type="entry name" value="HAD-SF_hydro_IA_YjjG/PynA"/>
</dbReference>
<dbReference type="SFLD" id="SFLDS00003">
    <property type="entry name" value="Haloacid_Dehalogenase"/>
    <property type="match status" value="1"/>
</dbReference>
<dbReference type="Gene3D" id="3.40.50.1000">
    <property type="entry name" value="HAD superfamily/HAD-like"/>
    <property type="match status" value="1"/>
</dbReference>
<dbReference type="NCBIfam" id="TIGR02254">
    <property type="entry name" value="YjjG_YfnB"/>
    <property type="match status" value="1"/>
</dbReference>
<reference evidence="2 3" key="2">
    <citation type="submission" date="2018-11" db="EMBL/GenBank/DDBJ databases">
        <title>Genomic Encyclopedia of Type Strains, Phase IV (KMG-IV): sequencing the most valuable type-strain genomes for metagenomic binning, comparative biology and taxonomic classification.</title>
        <authorList>
            <person name="Goeker M."/>
        </authorList>
    </citation>
    <scope>NUCLEOTIDE SEQUENCE [LARGE SCALE GENOMIC DNA]</scope>
    <source>
        <strain evidence="2 3">DSM 25797</strain>
    </source>
</reference>
<protein>
    <submittedName>
        <fullName evidence="2">Hydrolase of the HAD superfamily</fullName>
    </submittedName>
    <submittedName>
        <fullName evidence="1">Noncanonical pyrimidine nucleotidase, YjjG family</fullName>
    </submittedName>
</protein>
<dbReference type="InterPro" id="IPR006439">
    <property type="entry name" value="HAD-SF_hydro_IA"/>
</dbReference>